<dbReference type="InterPro" id="IPR001608">
    <property type="entry name" value="Ala_racemase_N"/>
</dbReference>
<dbReference type="Proteomes" id="UP001247307">
    <property type="component" value="Unassembled WGS sequence"/>
</dbReference>
<evidence type="ECO:0000256" key="1">
    <source>
        <dbReference type="ARBA" id="ARBA00022898"/>
    </source>
</evidence>
<feature type="modified residue" description="N6-(pyridoxal phosphate)lysine" evidence="2 3">
    <location>
        <position position="45"/>
    </location>
</feature>
<comment type="cofactor">
    <cofactor evidence="3">
        <name>pyridoxal 5'-phosphate</name>
        <dbReference type="ChEBI" id="CHEBI:597326"/>
    </cofactor>
</comment>
<comment type="caution">
    <text evidence="6">The sequence shown here is derived from an EMBL/GenBank/DDBJ whole genome shotgun (WGS) entry which is preliminary data.</text>
</comment>
<evidence type="ECO:0000259" key="5">
    <source>
        <dbReference type="Pfam" id="PF01168"/>
    </source>
</evidence>
<dbReference type="InterPro" id="IPR029066">
    <property type="entry name" value="PLP-binding_barrel"/>
</dbReference>
<evidence type="ECO:0000256" key="4">
    <source>
        <dbReference type="RuleBase" id="RU004514"/>
    </source>
</evidence>
<evidence type="ECO:0000256" key="3">
    <source>
        <dbReference type="PIRSR" id="PIRSR004848-1"/>
    </source>
</evidence>
<dbReference type="AlphaFoldDB" id="A0AAE3YG49"/>
<dbReference type="HAMAP" id="MF_02087">
    <property type="entry name" value="PLP_homeostasis"/>
    <property type="match status" value="1"/>
</dbReference>
<proteinExistence type="inferred from homology"/>
<reference evidence="6" key="1">
    <citation type="submission" date="2023-07" db="EMBL/GenBank/DDBJ databases">
        <title>Sequencing the genomes of 1000 actinobacteria strains.</title>
        <authorList>
            <person name="Klenk H.-P."/>
        </authorList>
    </citation>
    <scope>NUCLEOTIDE SEQUENCE</scope>
    <source>
        <strain evidence="6">DSM 13988</strain>
    </source>
</reference>
<evidence type="ECO:0000313" key="7">
    <source>
        <dbReference type="Proteomes" id="UP001247307"/>
    </source>
</evidence>
<keyword evidence="7" id="KW-1185">Reference proteome</keyword>
<feature type="domain" description="Alanine racemase N-terminal" evidence="5">
    <location>
        <begin position="37"/>
        <end position="247"/>
    </location>
</feature>
<organism evidence="6 7">
    <name type="scientific">Falsarthrobacter nasiphocae</name>
    <dbReference type="NCBI Taxonomy" id="189863"/>
    <lineage>
        <taxon>Bacteria</taxon>
        <taxon>Bacillati</taxon>
        <taxon>Actinomycetota</taxon>
        <taxon>Actinomycetes</taxon>
        <taxon>Micrococcales</taxon>
        <taxon>Micrococcaceae</taxon>
        <taxon>Falsarthrobacter</taxon>
    </lineage>
</organism>
<dbReference type="EMBL" id="JAVDUI010000001">
    <property type="protein sequence ID" value="MDR6891313.1"/>
    <property type="molecule type" value="Genomic_DNA"/>
</dbReference>
<dbReference type="PANTHER" id="PTHR10146">
    <property type="entry name" value="PROLINE SYNTHETASE CO-TRANSCRIBED BACTERIAL HOMOLOG PROTEIN"/>
    <property type="match status" value="1"/>
</dbReference>
<dbReference type="PANTHER" id="PTHR10146:SF14">
    <property type="entry name" value="PYRIDOXAL PHOSPHATE HOMEOSTASIS PROTEIN"/>
    <property type="match status" value="1"/>
</dbReference>
<dbReference type="PIRSF" id="PIRSF004848">
    <property type="entry name" value="YBL036c_PLPDEIII"/>
    <property type="match status" value="1"/>
</dbReference>
<comment type="similarity">
    <text evidence="2 4">Belongs to the pyridoxal phosphate-binding protein YggS/PROSC family.</text>
</comment>
<protein>
    <recommendedName>
        <fullName evidence="2">Pyridoxal phosphate homeostasis protein</fullName>
        <shortName evidence="2">PLP homeostasis protein</shortName>
    </recommendedName>
</protein>
<evidence type="ECO:0000256" key="2">
    <source>
        <dbReference type="HAMAP-Rule" id="MF_02087"/>
    </source>
</evidence>
<name>A0AAE3YG49_9MICC</name>
<sequence>MSGVLEREASAERRAELAERLERVRGRMRDAAGGGPVPRLVVVTKNFPPSDALALAELGAADLGENRDQEAAPKAEALAGRLESPPAWHFIGQLQSNKAKSVVRYASAVHSADRLSLVKALGGAMSRALQEGLRPDWAGASLDVLVQVSLDDDAAGARGGAAPADVPRVAEAIASTPALELRGVMGVAPLGADPAPAFERLAAVRDALRADHPGAEWMSAGMSQDLEAAVGAGATHVRIGSDILGARR</sequence>
<dbReference type="Pfam" id="PF01168">
    <property type="entry name" value="Ala_racemase_N"/>
    <property type="match status" value="1"/>
</dbReference>
<gene>
    <name evidence="6" type="ORF">J2S35_000253</name>
</gene>
<accession>A0AAE3YG49</accession>
<evidence type="ECO:0000313" key="6">
    <source>
        <dbReference type="EMBL" id="MDR6891313.1"/>
    </source>
</evidence>
<dbReference type="NCBIfam" id="TIGR00044">
    <property type="entry name" value="YggS family pyridoxal phosphate-dependent enzyme"/>
    <property type="match status" value="1"/>
</dbReference>
<dbReference type="Gene3D" id="3.20.20.10">
    <property type="entry name" value="Alanine racemase"/>
    <property type="match status" value="1"/>
</dbReference>
<comment type="function">
    <text evidence="2">Pyridoxal 5'-phosphate (PLP)-binding protein, which is involved in PLP homeostasis.</text>
</comment>
<dbReference type="GO" id="GO:0030170">
    <property type="term" value="F:pyridoxal phosphate binding"/>
    <property type="evidence" value="ECO:0007669"/>
    <property type="project" value="UniProtKB-UniRule"/>
</dbReference>
<dbReference type="PROSITE" id="PS01211">
    <property type="entry name" value="UPF0001"/>
    <property type="match status" value="1"/>
</dbReference>
<dbReference type="InterPro" id="IPR011078">
    <property type="entry name" value="PyrdxlP_homeostasis"/>
</dbReference>
<dbReference type="SUPFAM" id="SSF51419">
    <property type="entry name" value="PLP-binding barrel"/>
    <property type="match status" value="1"/>
</dbReference>
<keyword evidence="1 2" id="KW-0663">Pyridoxal phosphate</keyword>